<evidence type="ECO:0000256" key="1">
    <source>
        <dbReference type="SAM" id="MobiDB-lite"/>
    </source>
</evidence>
<sequence>MNYSQQHTPDLTVGGFLYRRPSFPSICHTGQGIDFDEEKADEEEEEAEEEDE</sequence>
<organism evidence="2 3">
    <name type="scientific">Dreissena polymorpha</name>
    <name type="common">Zebra mussel</name>
    <name type="synonym">Mytilus polymorpha</name>
    <dbReference type="NCBI Taxonomy" id="45954"/>
    <lineage>
        <taxon>Eukaryota</taxon>
        <taxon>Metazoa</taxon>
        <taxon>Spiralia</taxon>
        <taxon>Lophotrochozoa</taxon>
        <taxon>Mollusca</taxon>
        <taxon>Bivalvia</taxon>
        <taxon>Autobranchia</taxon>
        <taxon>Heteroconchia</taxon>
        <taxon>Euheterodonta</taxon>
        <taxon>Imparidentia</taxon>
        <taxon>Neoheterodontei</taxon>
        <taxon>Myida</taxon>
        <taxon>Dreissenoidea</taxon>
        <taxon>Dreissenidae</taxon>
        <taxon>Dreissena</taxon>
    </lineage>
</organism>
<proteinExistence type="predicted"/>
<evidence type="ECO:0000313" key="3">
    <source>
        <dbReference type="Proteomes" id="UP000828390"/>
    </source>
</evidence>
<dbReference type="AlphaFoldDB" id="A0A9D4BEB1"/>
<evidence type="ECO:0000313" key="2">
    <source>
        <dbReference type="EMBL" id="KAH3699780.1"/>
    </source>
</evidence>
<keyword evidence="3" id="KW-1185">Reference proteome</keyword>
<dbReference type="Proteomes" id="UP000828390">
    <property type="component" value="Unassembled WGS sequence"/>
</dbReference>
<gene>
    <name evidence="2" type="ORF">DPMN_074743</name>
</gene>
<reference evidence="2" key="1">
    <citation type="journal article" date="2019" name="bioRxiv">
        <title>The Genome of the Zebra Mussel, Dreissena polymorpha: A Resource for Invasive Species Research.</title>
        <authorList>
            <person name="McCartney M.A."/>
            <person name="Auch B."/>
            <person name="Kono T."/>
            <person name="Mallez S."/>
            <person name="Zhang Y."/>
            <person name="Obille A."/>
            <person name="Becker A."/>
            <person name="Abrahante J.E."/>
            <person name="Garbe J."/>
            <person name="Badalamenti J.P."/>
            <person name="Herman A."/>
            <person name="Mangelson H."/>
            <person name="Liachko I."/>
            <person name="Sullivan S."/>
            <person name="Sone E.D."/>
            <person name="Koren S."/>
            <person name="Silverstein K.A.T."/>
            <person name="Beckman K.B."/>
            <person name="Gohl D.M."/>
        </authorList>
    </citation>
    <scope>NUCLEOTIDE SEQUENCE</scope>
    <source>
        <strain evidence="2">Duluth1</strain>
        <tissue evidence="2">Whole animal</tissue>
    </source>
</reference>
<accession>A0A9D4BEB1</accession>
<reference evidence="2" key="2">
    <citation type="submission" date="2020-11" db="EMBL/GenBank/DDBJ databases">
        <authorList>
            <person name="McCartney M.A."/>
            <person name="Auch B."/>
            <person name="Kono T."/>
            <person name="Mallez S."/>
            <person name="Becker A."/>
            <person name="Gohl D.M."/>
            <person name="Silverstein K.A.T."/>
            <person name="Koren S."/>
            <person name="Bechman K.B."/>
            <person name="Herman A."/>
            <person name="Abrahante J.E."/>
            <person name="Garbe J."/>
        </authorList>
    </citation>
    <scope>NUCLEOTIDE SEQUENCE</scope>
    <source>
        <strain evidence="2">Duluth1</strain>
        <tissue evidence="2">Whole animal</tissue>
    </source>
</reference>
<name>A0A9D4BEB1_DREPO</name>
<feature type="compositionally biased region" description="Acidic residues" evidence="1">
    <location>
        <begin position="34"/>
        <end position="52"/>
    </location>
</feature>
<dbReference type="EMBL" id="JAIWYP010000015">
    <property type="protein sequence ID" value="KAH3699780.1"/>
    <property type="molecule type" value="Genomic_DNA"/>
</dbReference>
<comment type="caution">
    <text evidence="2">The sequence shown here is derived from an EMBL/GenBank/DDBJ whole genome shotgun (WGS) entry which is preliminary data.</text>
</comment>
<feature type="region of interest" description="Disordered" evidence="1">
    <location>
        <begin position="28"/>
        <end position="52"/>
    </location>
</feature>
<protein>
    <submittedName>
        <fullName evidence="2">Uncharacterized protein</fullName>
    </submittedName>
</protein>